<dbReference type="AlphaFoldDB" id="A0A5N5I498"/>
<dbReference type="Proteomes" id="UP000327157">
    <property type="component" value="Chromosome 5"/>
</dbReference>
<dbReference type="InterPro" id="IPR052929">
    <property type="entry name" value="RNase_H-like_EbsB-rel"/>
</dbReference>
<accession>A0A5N5I498</accession>
<evidence type="ECO:0000313" key="1">
    <source>
        <dbReference type="EMBL" id="KAB2635035.1"/>
    </source>
</evidence>
<name>A0A5N5I498_9ROSA</name>
<reference evidence="1 2" key="1">
    <citation type="submission" date="2019-09" db="EMBL/GenBank/DDBJ databases">
        <authorList>
            <person name="Ou C."/>
        </authorList>
    </citation>
    <scope>NUCLEOTIDE SEQUENCE [LARGE SCALE GENOMIC DNA]</scope>
    <source>
        <strain evidence="1">S2</strain>
        <tissue evidence="1">Leaf</tissue>
    </source>
</reference>
<dbReference type="EMBL" id="SMOL01000004">
    <property type="protein sequence ID" value="KAB2635035.1"/>
    <property type="molecule type" value="Genomic_DNA"/>
</dbReference>
<dbReference type="PANTHER" id="PTHR47074:SF11">
    <property type="entry name" value="REVERSE TRANSCRIPTASE-LIKE PROTEIN"/>
    <property type="match status" value="1"/>
</dbReference>
<reference evidence="2" key="2">
    <citation type="submission" date="2019-10" db="EMBL/GenBank/DDBJ databases">
        <title>A de novo genome assembly of a pear dwarfing rootstock.</title>
        <authorList>
            <person name="Wang F."/>
            <person name="Wang J."/>
            <person name="Li S."/>
            <person name="Zhang Y."/>
            <person name="Fang M."/>
            <person name="Ma L."/>
            <person name="Zhao Y."/>
            <person name="Jiang S."/>
        </authorList>
    </citation>
    <scope>NUCLEOTIDE SEQUENCE [LARGE SCALE GENOMIC DNA]</scope>
</reference>
<reference evidence="1 2" key="3">
    <citation type="submission" date="2019-11" db="EMBL/GenBank/DDBJ databases">
        <title>A de novo genome assembly of a pear dwarfing rootstock.</title>
        <authorList>
            <person name="Wang F."/>
            <person name="Wang J."/>
            <person name="Li S."/>
            <person name="Zhang Y."/>
            <person name="Fang M."/>
            <person name="Ma L."/>
            <person name="Zhao Y."/>
            <person name="Jiang S."/>
        </authorList>
    </citation>
    <scope>NUCLEOTIDE SEQUENCE [LARGE SCALE GENOMIC DNA]</scope>
    <source>
        <strain evidence="1">S2</strain>
        <tissue evidence="1">Leaf</tissue>
    </source>
</reference>
<organism evidence="1 2">
    <name type="scientific">Pyrus ussuriensis x Pyrus communis</name>
    <dbReference type="NCBI Taxonomy" id="2448454"/>
    <lineage>
        <taxon>Eukaryota</taxon>
        <taxon>Viridiplantae</taxon>
        <taxon>Streptophyta</taxon>
        <taxon>Embryophyta</taxon>
        <taxon>Tracheophyta</taxon>
        <taxon>Spermatophyta</taxon>
        <taxon>Magnoliopsida</taxon>
        <taxon>eudicotyledons</taxon>
        <taxon>Gunneridae</taxon>
        <taxon>Pentapetalae</taxon>
        <taxon>rosids</taxon>
        <taxon>fabids</taxon>
        <taxon>Rosales</taxon>
        <taxon>Rosaceae</taxon>
        <taxon>Amygdaloideae</taxon>
        <taxon>Maleae</taxon>
        <taxon>Pyrus</taxon>
    </lineage>
</organism>
<evidence type="ECO:0000313" key="2">
    <source>
        <dbReference type="Proteomes" id="UP000327157"/>
    </source>
</evidence>
<gene>
    <name evidence="1" type="ORF">D8674_025569</name>
</gene>
<sequence>MEIWKERVIEYKEAQRASTTTTDAVDGTNELEFFGTLRVNFDAAWNPQTHKGEVGWVIRDFAGLLHSAGGSGDLYFHSDAMAEATALRMINKETGVDASLEAIIDDIWNLAETFQTATFTYAHWESNHAAHVVASYVSKYGGVHSWVCIGPIFISISWQKK</sequence>
<proteinExistence type="predicted"/>
<dbReference type="PANTHER" id="PTHR47074">
    <property type="entry name" value="BNAC02G40300D PROTEIN"/>
    <property type="match status" value="1"/>
</dbReference>
<protein>
    <recommendedName>
        <fullName evidence="3">RNase H type-1 domain-containing protein</fullName>
    </recommendedName>
</protein>
<keyword evidence="2" id="KW-1185">Reference proteome</keyword>
<dbReference type="OrthoDB" id="1166575at2759"/>
<evidence type="ECO:0008006" key="3">
    <source>
        <dbReference type="Google" id="ProtNLM"/>
    </source>
</evidence>
<comment type="caution">
    <text evidence="1">The sequence shown here is derived from an EMBL/GenBank/DDBJ whole genome shotgun (WGS) entry which is preliminary data.</text>
</comment>